<proteinExistence type="predicted"/>
<reference evidence="2" key="1">
    <citation type="submission" date="2020-08" db="EMBL/GenBank/DDBJ databases">
        <title>Multicomponent nature underlies the extraordinary mechanical properties of spider dragline silk.</title>
        <authorList>
            <person name="Kono N."/>
            <person name="Nakamura H."/>
            <person name="Mori M."/>
            <person name="Yoshida Y."/>
            <person name="Ohtoshi R."/>
            <person name="Malay A.D."/>
            <person name="Moran D.A.P."/>
            <person name="Tomita M."/>
            <person name="Numata K."/>
            <person name="Arakawa K."/>
        </authorList>
    </citation>
    <scope>NUCLEOTIDE SEQUENCE</scope>
</reference>
<evidence type="ECO:0000256" key="1">
    <source>
        <dbReference type="SAM" id="MobiDB-lite"/>
    </source>
</evidence>
<feature type="compositionally biased region" description="Basic and acidic residues" evidence="1">
    <location>
        <begin position="328"/>
        <end position="344"/>
    </location>
</feature>
<evidence type="ECO:0000313" key="2">
    <source>
        <dbReference type="EMBL" id="GFY62990.1"/>
    </source>
</evidence>
<evidence type="ECO:0000313" key="3">
    <source>
        <dbReference type="Proteomes" id="UP000886998"/>
    </source>
</evidence>
<dbReference type="Gene3D" id="1.10.238.10">
    <property type="entry name" value="EF-hand"/>
    <property type="match status" value="1"/>
</dbReference>
<comment type="caution">
    <text evidence="2">The sequence shown here is derived from an EMBL/GenBank/DDBJ whole genome shotgun (WGS) entry which is preliminary data.</text>
</comment>
<feature type="compositionally biased region" description="Polar residues" evidence="1">
    <location>
        <begin position="64"/>
        <end position="76"/>
    </location>
</feature>
<feature type="region of interest" description="Disordered" evidence="1">
    <location>
        <begin position="64"/>
        <end position="88"/>
    </location>
</feature>
<dbReference type="SUPFAM" id="SSF47473">
    <property type="entry name" value="EF-hand"/>
    <property type="match status" value="1"/>
</dbReference>
<name>A0A8X7CEA3_9ARAC</name>
<feature type="compositionally biased region" description="Polar residues" evidence="1">
    <location>
        <begin position="317"/>
        <end position="327"/>
    </location>
</feature>
<feature type="compositionally biased region" description="Basic and acidic residues" evidence="1">
    <location>
        <begin position="237"/>
        <end position="251"/>
    </location>
</feature>
<feature type="region of interest" description="Disordered" evidence="1">
    <location>
        <begin position="212"/>
        <end position="251"/>
    </location>
</feature>
<dbReference type="EMBL" id="BMAV01014544">
    <property type="protein sequence ID" value="GFY62990.1"/>
    <property type="molecule type" value="Genomic_DNA"/>
</dbReference>
<accession>A0A8X7CEA3</accession>
<sequence length="344" mass="39283">MEKVSCKQIQSTPVRSIFRRIWTLRSTTESKDIAKEFIPTKQTFQIKPEEASSSRVGNVISSAGQSLIRTDQTSPTGGRHGGSEKDENKKTVKEILYDRAPHLKSLIESIEPAIIRNFRTIRFHLRRADPKVTGMVDFSVLKNILSKSDISFTKEEEFHLLEYFDSHLSGRINYREFLRIFVWAMFKMMVLCHPIANVNVVIWSLYTHGSIPSSTDQEDRPTHTFPNDLKNNSFSEEDQKGENQDDDSGTRIEDLSKSYENLDVINSTKSDSLDFGLENKSTDTIPLDPNTIISEQKGMNVDSREISTEADYVLEDFQSSSETNSKIEQPKVLRNLDSDNTEKE</sequence>
<protein>
    <submittedName>
        <fullName evidence="2">EF-hand calcium-binding domain-containing protein 6</fullName>
    </submittedName>
</protein>
<keyword evidence="3" id="KW-1185">Reference proteome</keyword>
<organism evidence="2 3">
    <name type="scientific">Trichonephila inaurata madagascariensis</name>
    <dbReference type="NCBI Taxonomy" id="2747483"/>
    <lineage>
        <taxon>Eukaryota</taxon>
        <taxon>Metazoa</taxon>
        <taxon>Ecdysozoa</taxon>
        <taxon>Arthropoda</taxon>
        <taxon>Chelicerata</taxon>
        <taxon>Arachnida</taxon>
        <taxon>Araneae</taxon>
        <taxon>Araneomorphae</taxon>
        <taxon>Entelegynae</taxon>
        <taxon>Araneoidea</taxon>
        <taxon>Nephilidae</taxon>
        <taxon>Trichonephila</taxon>
        <taxon>Trichonephila inaurata</taxon>
    </lineage>
</organism>
<feature type="region of interest" description="Disordered" evidence="1">
    <location>
        <begin position="315"/>
        <end position="344"/>
    </location>
</feature>
<dbReference type="InterPro" id="IPR011992">
    <property type="entry name" value="EF-hand-dom_pair"/>
</dbReference>
<dbReference type="AlphaFoldDB" id="A0A8X7CEA3"/>
<dbReference type="OrthoDB" id="26525at2759"/>
<dbReference type="Proteomes" id="UP000886998">
    <property type="component" value="Unassembled WGS sequence"/>
</dbReference>
<gene>
    <name evidence="2" type="primary">EFCAB6</name>
    <name evidence="2" type="ORF">TNIN_330401</name>
</gene>